<dbReference type="Gene3D" id="3.20.20.70">
    <property type="entry name" value="Aldolase class I"/>
    <property type="match status" value="1"/>
</dbReference>
<dbReference type="InterPro" id="IPR010723">
    <property type="entry name" value="HemN_C"/>
</dbReference>
<dbReference type="AlphaFoldDB" id="A0A381Q4A3"/>
<dbReference type="GO" id="GO:0046872">
    <property type="term" value="F:metal ion binding"/>
    <property type="evidence" value="ECO:0007669"/>
    <property type="project" value="UniProtKB-KW"/>
</dbReference>
<dbReference type="NCBIfam" id="TIGR00539">
    <property type="entry name" value="hemN_rel"/>
    <property type="match status" value="1"/>
</dbReference>
<protein>
    <recommendedName>
        <fullName evidence="8">Radical SAM core domain-containing protein</fullName>
    </recommendedName>
</protein>
<evidence type="ECO:0000256" key="3">
    <source>
        <dbReference type="ARBA" id="ARBA00022691"/>
    </source>
</evidence>
<dbReference type="InterPro" id="IPR007197">
    <property type="entry name" value="rSAM"/>
</dbReference>
<organism evidence="9">
    <name type="scientific">marine metagenome</name>
    <dbReference type="NCBI Taxonomy" id="408172"/>
    <lineage>
        <taxon>unclassified sequences</taxon>
        <taxon>metagenomes</taxon>
        <taxon>ecological metagenomes</taxon>
    </lineage>
</organism>
<comment type="similarity">
    <text evidence="1">Belongs to the anaerobic coproporphyrinogen-III oxidase family. HemW subfamily.</text>
</comment>
<evidence type="ECO:0000259" key="8">
    <source>
        <dbReference type="PROSITE" id="PS51918"/>
    </source>
</evidence>
<dbReference type="InterPro" id="IPR006638">
    <property type="entry name" value="Elp3/MiaA/NifB-like_rSAM"/>
</dbReference>
<keyword evidence="3" id="KW-0949">S-adenosyl-L-methionine</keyword>
<dbReference type="PROSITE" id="PS51918">
    <property type="entry name" value="RADICAL_SAM"/>
    <property type="match status" value="1"/>
</dbReference>
<evidence type="ECO:0000256" key="7">
    <source>
        <dbReference type="ARBA" id="ARBA00023186"/>
    </source>
</evidence>
<evidence type="ECO:0000256" key="5">
    <source>
        <dbReference type="ARBA" id="ARBA00023004"/>
    </source>
</evidence>
<dbReference type="InterPro" id="IPR004559">
    <property type="entry name" value="HemW-like"/>
</dbReference>
<evidence type="ECO:0000313" key="9">
    <source>
        <dbReference type="EMBL" id="SUZ72937.1"/>
    </source>
</evidence>
<accession>A0A381Q4A3</accession>
<dbReference type="InterPro" id="IPR058240">
    <property type="entry name" value="rSAM_sf"/>
</dbReference>
<dbReference type="InterPro" id="IPR034505">
    <property type="entry name" value="Coproporphyrinogen-III_oxidase"/>
</dbReference>
<keyword evidence="7" id="KW-0143">Chaperone</keyword>
<name>A0A381Q4A3_9ZZZZ</name>
<keyword evidence="4" id="KW-0479">Metal-binding</keyword>
<feature type="domain" description="Radical SAM core" evidence="8">
    <location>
        <begin position="1"/>
        <end position="213"/>
    </location>
</feature>
<sequence>VRKCPYCDFNSHPLHSELDEIGYVSRLIEDFNSELDATGQSINTIYLGGGTPSLFSANALARFLQIVDRQNVSEITIEANPGTLEHDAFEAYLDAGITRISIGVQSFDPEQLKKLGRVHNSDDASKAVENALKAGFDSVNLDLMFGLPDQNLDGAMADLERAISFGTDHLSWYQLTIEPRTEFYRRPPKLASDDLRAEMSDVGRELLEENGYSQYEVSAFGRDGSRCRHNVNYWRFGDYVGIGAGAHGKIGRGGKIIRTMKPRQPRLYLAGAPTEIADVSHDELPVEFMMNALRLTEGVETSLFSLTTGLSYEVISDVVDRLVSWELMQPDRLQVTERGYSQLNAVVGQFLN</sequence>
<gene>
    <name evidence="9" type="ORF">METZ01_LOCUS25791</name>
</gene>
<reference evidence="9" key="1">
    <citation type="submission" date="2018-05" db="EMBL/GenBank/DDBJ databases">
        <authorList>
            <person name="Lanie J.A."/>
            <person name="Ng W.-L."/>
            <person name="Kazmierczak K.M."/>
            <person name="Andrzejewski T.M."/>
            <person name="Davidsen T.M."/>
            <person name="Wayne K.J."/>
            <person name="Tettelin H."/>
            <person name="Glass J.I."/>
            <person name="Rusch D."/>
            <person name="Podicherti R."/>
            <person name="Tsui H.-C.T."/>
            <person name="Winkler M.E."/>
        </authorList>
    </citation>
    <scope>NUCLEOTIDE SEQUENCE</scope>
</reference>
<keyword evidence="6" id="KW-0411">Iron-sulfur</keyword>
<dbReference type="PANTHER" id="PTHR13932">
    <property type="entry name" value="COPROPORPHYRINIGEN III OXIDASE"/>
    <property type="match status" value="1"/>
</dbReference>
<proteinExistence type="inferred from homology"/>
<keyword evidence="5" id="KW-0408">Iron</keyword>
<dbReference type="CDD" id="cd01335">
    <property type="entry name" value="Radical_SAM"/>
    <property type="match status" value="1"/>
</dbReference>
<dbReference type="GO" id="GO:0005737">
    <property type="term" value="C:cytoplasm"/>
    <property type="evidence" value="ECO:0007669"/>
    <property type="project" value="InterPro"/>
</dbReference>
<dbReference type="GO" id="GO:0051539">
    <property type="term" value="F:4 iron, 4 sulfur cluster binding"/>
    <property type="evidence" value="ECO:0007669"/>
    <property type="project" value="InterPro"/>
</dbReference>
<keyword evidence="2" id="KW-0349">Heme</keyword>
<dbReference type="SUPFAM" id="SSF102114">
    <property type="entry name" value="Radical SAM enzymes"/>
    <property type="match status" value="1"/>
</dbReference>
<feature type="non-terminal residue" evidence="9">
    <location>
        <position position="1"/>
    </location>
</feature>
<dbReference type="Pfam" id="PF04055">
    <property type="entry name" value="Radical_SAM"/>
    <property type="match status" value="1"/>
</dbReference>
<dbReference type="GO" id="GO:0006779">
    <property type="term" value="P:porphyrin-containing compound biosynthetic process"/>
    <property type="evidence" value="ECO:0007669"/>
    <property type="project" value="InterPro"/>
</dbReference>
<dbReference type="GO" id="GO:0004109">
    <property type="term" value="F:coproporphyrinogen oxidase activity"/>
    <property type="evidence" value="ECO:0007669"/>
    <property type="project" value="InterPro"/>
</dbReference>
<evidence type="ECO:0000256" key="6">
    <source>
        <dbReference type="ARBA" id="ARBA00023014"/>
    </source>
</evidence>
<evidence type="ECO:0000256" key="4">
    <source>
        <dbReference type="ARBA" id="ARBA00022723"/>
    </source>
</evidence>
<dbReference type="EMBL" id="UINC01001162">
    <property type="protein sequence ID" value="SUZ72937.1"/>
    <property type="molecule type" value="Genomic_DNA"/>
</dbReference>
<evidence type="ECO:0000256" key="2">
    <source>
        <dbReference type="ARBA" id="ARBA00022617"/>
    </source>
</evidence>
<dbReference type="InterPro" id="IPR013785">
    <property type="entry name" value="Aldolase_TIM"/>
</dbReference>
<dbReference type="PANTHER" id="PTHR13932:SF5">
    <property type="entry name" value="RADICAL S-ADENOSYL METHIONINE DOMAIN-CONTAINING PROTEIN 1, MITOCHONDRIAL"/>
    <property type="match status" value="1"/>
</dbReference>
<dbReference type="Pfam" id="PF06969">
    <property type="entry name" value="HemN_C"/>
    <property type="match status" value="1"/>
</dbReference>
<dbReference type="SMART" id="SM00729">
    <property type="entry name" value="Elp3"/>
    <property type="match status" value="1"/>
</dbReference>
<evidence type="ECO:0000256" key="1">
    <source>
        <dbReference type="ARBA" id="ARBA00006100"/>
    </source>
</evidence>